<evidence type="ECO:0000256" key="4">
    <source>
        <dbReference type="HAMAP-Rule" id="MF_01930"/>
    </source>
</evidence>
<dbReference type="InterPro" id="IPR036477">
    <property type="entry name" value="Formyl_transf_N_sf"/>
</dbReference>
<dbReference type="FunFam" id="3.40.50.170:FF:000007">
    <property type="entry name" value="Phosphoribosylglycinamide formyltransferase"/>
    <property type="match status" value="1"/>
</dbReference>
<dbReference type="EC" id="2.1.2.2" evidence="4"/>
<dbReference type="GO" id="GO:0004644">
    <property type="term" value="F:phosphoribosylglycinamide formyltransferase activity"/>
    <property type="evidence" value="ECO:0007669"/>
    <property type="project" value="UniProtKB-UniRule"/>
</dbReference>
<evidence type="ECO:0000256" key="2">
    <source>
        <dbReference type="ARBA" id="ARBA00022679"/>
    </source>
</evidence>
<dbReference type="NCBIfam" id="TIGR00639">
    <property type="entry name" value="PurN"/>
    <property type="match status" value="1"/>
</dbReference>
<keyword evidence="2 4" id="KW-0808">Transferase</keyword>
<comment type="pathway">
    <text evidence="1 4">Purine metabolism; IMP biosynthesis via de novo pathway; N(2)-formyl-N(1)-(5-phospho-D-ribosyl)glycinamide from N(1)-(5-phospho-D-ribosyl)glycinamide (10-formyl THF route): step 1/1.</text>
</comment>
<dbReference type="UniPathway" id="UPA00074">
    <property type="reaction ID" value="UER00126"/>
</dbReference>
<feature type="binding site" evidence="4">
    <location>
        <position position="106"/>
    </location>
    <ligand>
        <name>(6R)-10-formyltetrahydrofolate</name>
        <dbReference type="ChEBI" id="CHEBI:195366"/>
    </ligand>
</feature>
<dbReference type="RefSeq" id="WP_013774217.1">
    <property type="nucleotide sequence ID" value="NC_015516.1"/>
</dbReference>
<evidence type="ECO:0000313" key="7">
    <source>
        <dbReference type="Proteomes" id="UP000008456"/>
    </source>
</evidence>
<dbReference type="PANTHER" id="PTHR43369">
    <property type="entry name" value="PHOSPHORIBOSYLGLYCINAMIDE FORMYLTRANSFERASE"/>
    <property type="match status" value="1"/>
</dbReference>
<dbReference type="EMBL" id="AP012200">
    <property type="protein sequence ID" value="BAK21781.1"/>
    <property type="molecule type" value="Genomic_DNA"/>
</dbReference>
<dbReference type="Pfam" id="PF00551">
    <property type="entry name" value="Formyl_trans_N"/>
    <property type="match status" value="1"/>
</dbReference>
<comment type="catalytic activity">
    <reaction evidence="4">
        <text>N(1)-(5-phospho-beta-D-ribosyl)glycinamide + (6R)-10-formyltetrahydrofolate = N(2)-formyl-N(1)-(5-phospho-beta-D-ribosyl)glycinamide + (6S)-5,6,7,8-tetrahydrofolate + H(+)</text>
        <dbReference type="Rhea" id="RHEA:15053"/>
        <dbReference type="ChEBI" id="CHEBI:15378"/>
        <dbReference type="ChEBI" id="CHEBI:57453"/>
        <dbReference type="ChEBI" id="CHEBI:143788"/>
        <dbReference type="ChEBI" id="CHEBI:147286"/>
        <dbReference type="ChEBI" id="CHEBI:195366"/>
        <dbReference type="EC" id="2.1.2.2"/>
    </reaction>
</comment>
<dbReference type="Gene3D" id="3.40.50.170">
    <property type="entry name" value="Formyl transferase, N-terminal domain"/>
    <property type="match status" value="1"/>
</dbReference>
<dbReference type="CDD" id="cd08645">
    <property type="entry name" value="FMT_core_GART"/>
    <property type="match status" value="1"/>
</dbReference>
<evidence type="ECO:0000256" key="1">
    <source>
        <dbReference type="ARBA" id="ARBA00005054"/>
    </source>
</evidence>
<accession>F3YBA3</accession>
<feature type="binding site" evidence="4">
    <location>
        <begin position="11"/>
        <end position="13"/>
    </location>
    <ligand>
        <name>N(1)-(5-phospho-beta-D-ribosyl)glycinamide</name>
        <dbReference type="ChEBI" id="CHEBI:143788"/>
    </ligand>
</feature>
<dbReference type="PANTHER" id="PTHR43369:SF2">
    <property type="entry name" value="PHOSPHORIBOSYLGLYCINAMIDE FORMYLTRANSFERASE"/>
    <property type="match status" value="1"/>
</dbReference>
<dbReference type="GO" id="GO:0005829">
    <property type="term" value="C:cytosol"/>
    <property type="evidence" value="ECO:0007669"/>
    <property type="project" value="TreeGrafter"/>
</dbReference>
<evidence type="ECO:0000313" key="6">
    <source>
        <dbReference type="EMBL" id="BAK21781.1"/>
    </source>
</evidence>
<evidence type="ECO:0000256" key="3">
    <source>
        <dbReference type="ARBA" id="ARBA00022755"/>
    </source>
</evidence>
<dbReference type="InterPro" id="IPR004607">
    <property type="entry name" value="GART"/>
</dbReference>
<dbReference type="HAMAP" id="MF_01930">
    <property type="entry name" value="PurN"/>
    <property type="match status" value="1"/>
</dbReference>
<dbReference type="AlphaFoldDB" id="F3YBA3"/>
<name>F3YBA3_MELPT</name>
<dbReference type="GO" id="GO:0006189">
    <property type="term" value="P:'de novo' IMP biosynthetic process"/>
    <property type="evidence" value="ECO:0007669"/>
    <property type="project" value="UniProtKB-UniRule"/>
</dbReference>
<comment type="similarity">
    <text evidence="4">Belongs to the GART family.</text>
</comment>
<comment type="function">
    <text evidence="4">Catalyzes the transfer of a formyl group from 10-formyltetrahydrofolate to 5-phospho-ribosyl-glycinamide (GAR), producing 5-phospho-ribosyl-N-formylglycinamide (FGAR) and tetrahydrofolate.</text>
</comment>
<keyword evidence="7" id="KW-1185">Reference proteome</keyword>
<protein>
    <recommendedName>
        <fullName evidence="4">Phosphoribosylglycinamide formyltransferase</fullName>
        <ecNumber evidence="4">2.1.2.2</ecNumber>
    </recommendedName>
    <alternativeName>
        <fullName evidence="4">5'-phosphoribosylglycinamide transformylase</fullName>
    </alternativeName>
    <alternativeName>
        <fullName evidence="4">GAR transformylase</fullName>
        <shortName evidence="4">GART</shortName>
    </alternativeName>
</protein>
<reference evidence="6 7" key="1">
    <citation type="journal article" date="2011" name="J. Bacteriol.">
        <title>Complete genome sequence of Melissococcus plutonius ATCC 35311.</title>
        <authorList>
            <person name="Okumura K."/>
            <person name="Arai R."/>
            <person name="Okura M."/>
            <person name="Kirikae T."/>
            <person name="Takamatsu D."/>
            <person name="Osaki M."/>
            <person name="Miyoshi-Akiyama T."/>
        </authorList>
    </citation>
    <scope>NUCLEOTIDE SEQUENCE [LARGE SCALE GENOMIC DNA]</scope>
    <source>
        <strain evidence="7">ATCC 35311 / CIP 104052 / LMG 20360 / NCIMB 702443</strain>
    </source>
</reference>
<dbReference type="OrthoDB" id="9806170at2"/>
<keyword evidence="3 4" id="KW-0658">Purine biosynthesis</keyword>
<reference key="2">
    <citation type="submission" date="2011-04" db="EMBL/GenBank/DDBJ databases">
        <title>Whole genome sequence of Melissococcus plutonius ATCC 35311.</title>
        <authorList>
            <person name="Okumura K."/>
            <person name="Arai R."/>
            <person name="Osaki M."/>
            <person name="Okura M."/>
            <person name="Kirikae T."/>
            <person name="Takamatsu D."/>
            <person name="Akiyama T."/>
        </authorList>
    </citation>
    <scope>NUCLEOTIDE SEQUENCE</scope>
    <source>
        <strain>ATCC 35311</strain>
    </source>
</reference>
<proteinExistence type="inferred from homology"/>
<dbReference type="SUPFAM" id="SSF53328">
    <property type="entry name" value="Formyltransferase"/>
    <property type="match status" value="1"/>
</dbReference>
<dbReference type="InterPro" id="IPR002376">
    <property type="entry name" value="Formyl_transf_N"/>
</dbReference>
<sequence length="206" mass="23588">MKIAIFASGNGSNFQAILDVIKEKKLPISIEFLFCDQPQAFVIKRALKQSILAYCFSQKSFTTKEEYEMELLKLLKKHQVEWIILAGYMRLIGTTLLKYYTERIINIHPSLLPNFKGMHAIEEAYQAGVAQTGITIHYVDQGMDTGTIIAQEIMPISKEDTLESLEKKIHQLEHQLYPKVLADIFTKAERKKTKDAKKASVNKCFE</sequence>
<feature type="domain" description="Formyl transferase N-terminal" evidence="5">
    <location>
        <begin position="1"/>
        <end position="181"/>
    </location>
</feature>
<gene>
    <name evidence="4" type="primary">purN</name>
    <name evidence="6" type="ordered locus">MPTP_1351</name>
</gene>
<organism evidence="6 7">
    <name type="scientific">Melissococcus plutonius (strain ATCC 35311 / DSM 29964 / CIP 104052 / LMG 20360 / NCIMB 702443)</name>
    <dbReference type="NCBI Taxonomy" id="940190"/>
    <lineage>
        <taxon>Bacteria</taxon>
        <taxon>Bacillati</taxon>
        <taxon>Bacillota</taxon>
        <taxon>Bacilli</taxon>
        <taxon>Lactobacillales</taxon>
        <taxon>Enterococcaceae</taxon>
        <taxon>Melissococcus</taxon>
    </lineage>
</organism>
<dbReference type="KEGG" id="mps:MPTP_1351"/>
<feature type="site" description="Raises pKa of active site His" evidence="4">
    <location>
        <position position="144"/>
    </location>
</feature>
<dbReference type="STRING" id="940190.MPTP_1351"/>
<dbReference type="HOGENOM" id="CLU_038395_1_3_9"/>
<dbReference type="Proteomes" id="UP000008456">
    <property type="component" value="Chromosome"/>
</dbReference>
<feature type="binding site" evidence="4">
    <location>
        <begin position="89"/>
        <end position="92"/>
    </location>
    <ligand>
        <name>(6R)-10-formyltetrahydrofolate</name>
        <dbReference type="ChEBI" id="CHEBI:195366"/>
    </ligand>
</feature>
<evidence type="ECO:0000259" key="5">
    <source>
        <dbReference type="Pfam" id="PF00551"/>
    </source>
</evidence>
<feature type="binding site" evidence="4">
    <location>
        <position position="64"/>
    </location>
    <ligand>
        <name>(6R)-10-formyltetrahydrofolate</name>
        <dbReference type="ChEBI" id="CHEBI:195366"/>
    </ligand>
</feature>
<feature type="active site" description="Proton donor" evidence="4">
    <location>
        <position position="108"/>
    </location>
</feature>